<protein>
    <submittedName>
        <fullName evidence="1">Uncharacterized protein</fullName>
    </submittedName>
</protein>
<gene>
    <name evidence="1" type="ORF">g.41284</name>
</gene>
<proteinExistence type="predicted"/>
<reference evidence="1" key="1">
    <citation type="journal article" date="2016" name="Gigascience">
        <title>De novo construction of an expanded transcriptome assembly for the western tarnished plant bug, Lygus hesperus.</title>
        <authorList>
            <person name="Tassone E.E."/>
            <person name="Geib S.M."/>
            <person name="Hall B."/>
            <person name="Fabrick J.A."/>
            <person name="Brent C.S."/>
            <person name="Hull J.J."/>
        </authorList>
    </citation>
    <scope>NUCLEOTIDE SEQUENCE</scope>
</reference>
<evidence type="ECO:0000313" key="1">
    <source>
        <dbReference type="EMBL" id="JAQ12089.1"/>
    </source>
</evidence>
<name>A0A146LY48_LYGHE</name>
<accession>A0A146LY48</accession>
<sequence>MPWTIVVKTKRGRIAHVWVDEKGKLGAYKTIHSQKKFISCTYKLLQTTAMVSSTFYALTACVVLLAQHACAAPSPRPSPGPSPSPNPQNCGCPCGASIALIGTSGSCGYGCNGGSYLGSSYLGSCGGYGCGYGGYGGGYGCGYGCGSGCGSGCGCSCGCPIPVYYC</sequence>
<dbReference type="EMBL" id="GDHC01006540">
    <property type="protein sequence ID" value="JAQ12089.1"/>
    <property type="molecule type" value="Transcribed_RNA"/>
</dbReference>
<organism evidence="1">
    <name type="scientific">Lygus hesperus</name>
    <name type="common">Western plant bug</name>
    <dbReference type="NCBI Taxonomy" id="30085"/>
    <lineage>
        <taxon>Eukaryota</taxon>
        <taxon>Metazoa</taxon>
        <taxon>Ecdysozoa</taxon>
        <taxon>Arthropoda</taxon>
        <taxon>Hexapoda</taxon>
        <taxon>Insecta</taxon>
        <taxon>Pterygota</taxon>
        <taxon>Neoptera</taxon>
        <taxon>Paraneoptera</taxon>
        <taxon>Hemiptera</taxon>
        <taxon>Heteroptera</taxon>
        <taxon>Panheteroptera</taxon>
        <taxon>Cimicomorpha</taxon>
        <taxon>Miridae</taxon>
        <taxon>Mirini</taxon>
        <taxon>Lygus</taxon>
    </lineage>
</organism>
<dbReference type="AlphaFoldDB" id="A0A146LY48"/>